<dbReference type="NCBIfam" id="NF005741">
    <property type="entry name" value="PRK07565.1"/>
    <property type="match status" value="1"/>
</dbReference>
<evidence type="ECO:0000256" key="6">
    <source>
        <dbReference type="ARBA" id="ARBA00023002"/>
    </source>
</evidence>
<dbReference type="PANTHER" id="PTHR48109">
    <property type="entry name" value="DIHYDROOROTATE DEHYDROGENASE (QUINONE), MITOCHONDRIAL-RELATED"/>
    <property type="match status" value="1"/>
</dbReference>
<evidence type="ECO:0000256" key="5">
    <source>
        <dbReference type="ARBA" id="ARBA00022975"/>
    </source>
</evidence>
<dbReference type="Gene3D" id="3.20.20.70">
    <property type="entry name" value="Aldolase class I"/>
    <property type="match status" value="1"/>
</dbReference>
<dbReference type="UniPathway" id="UPA00070"/>
<dbReference type="InterPro" id="IPR050074">
    <property type="entry name" value="DHO_dehydrogenase"/>
</dbReference>
<comment type="caution">
    <text evidence="8">The sequence shown here is derived from an EMBL/GenBank/DDBJ whole genome shotgun (WGS) entry which is preliminary data.</text>
</comment>
<evidence type="ECO:0000256" key="3">
    <source>
        <dbReference type="ARBA" id="ARBA00022630"/>
    </source>
</evidence>
<keyword evidence="5" id="KW-0665">Pyrimidine biosynthesis</keyword>
<dbReference type="InterPro" id="IPR012135">
    <property type="entry name" value="Dihydroorotate_DH_1_2"/>
</dbReference>
<dbReference type="InterPro" id="IPR005720">
    <property type="entry name" value="Dihydroorotate_DH_cat"/>
</dbReference>
<comment type="cofactor">
    <cofactor evidence="1">
        <name>FMN</name>
        <dbReference type="ChEBI" id="CHEBI:58210"/>
    </cofactor>
</comment>
<sequence>MTAEQRSTPNLNTTYLGMDLRSPLVISSNPTTRTVDSLLDLEQAGAGAVVLPSLFQEEVEAEELAAMQLAEVGDSFAEFGSAPLADVDASGLGTERHLHLVTAAKEALSIPVVASVNGARPGDWARYGKMLAEAGADALELNLYGVNTDPTISAAQVEERYLAIIDEVKQAIDIPLAVKLSQNYQSLSNFAVRAESAGADALVLFNRFLGPDIDLEKLRVVPRVALSTPAELRLRLRWIAILRSQMPGLGLAATGGVHSSEDVVKSLSVGADVACLASSVLAHGPKVITDLLEGLRAWLAAHEYTGVDELRGSMSSSSVDDPGEFERAQYVQAITTWTPDR</sequence>
<dbReference type="RefSeq" id="WP_006502268.1">
    <property type="nucleotide sequence ID" value="NZ_BAGZ01000005.1"/>
</dbReference>
<dbReference type="GO" id="GO:0004152">
    <property type="term" value="F:dihydroorotate dehydrogenase activity"/>
    <property type="evidence" value="ECO:0007669"/>
    <property type="project" value="InterPro"/>
</dbReference>
<dbReference type="PANTHER" id="PTHR48109:SF3">
    <property type="entry name" value="SLL0744 PROTEIN"/>
    <property type="match status" value="1"/>
</dbReference>
<feature type="domain" description="Dihydroorotate dehydrogenase catalytic" evidence="7">
    <location>
        <begin position="101"/>
        <end position="298"/>
    </location>
</feature>
<dbReference type="EMBL" id="BAGZ01000005">
    <property type="protein sequence ID" value="GAB77516.1"/>
    <property type="molecule type" value="Genomic_DNA"/>
</dbReference>
<evidence type="ECO:0000313" key="8">
    <source>
        <dbReference type="EMBL" id="GAB77516.1"/>
    </source>
</evidence>
<dbReference type="OrthoDB" id="9794954at2"/>
<dbReference type="eggNOG" id="COG0167">
    <property type="taxonomic scope" value="Bacteria"/>
</dbReference>
<dbReference type="GO" id="GO:0005737">
    <property type="term" value="C:cytoplasm"/>
    <property type="evidence" value="ECO:0007669"/>
    <property type="project" value="InterPro"/>
</dbReference>
<proteinExistence type="predicted"/>
<reference evidence="8 9" key="1">
    <citation type="submission" date="2012-08" db="EMBL/GenBank/DDBJ databases">
        <title>Whole genome shotgun sequence of Austwickia chelonae NBRC 105200.</title>
        <authorList>
            <person name="Yoshida I."/>
            <person name="Hosoyama A."/>
            <person name="Tsuchikane K."/>
            <person name="Katsumata H."/>
            <person name="Ando Y."/>
            <person name="Ohji S."/>
            <person name="Hamada M."/>
            <person name="Tamura T."/>
            <person name="Yamazoe A."/>
            <person name="Yamazaki S."/>
            <person name="Fujita N."/>
        </authorList>
    </citation>
    <scope>NUCLEOTIDE SEQUENCE [LARGE SCALE GENOMIC DNA]</scope>
    <source>
        <strain evidence="8 9">NBRC 105200</strain>
    </source>
</reference>
<comment type="pathway">
    <text evidence="2">Pyrimidine metabolism; UMP biosynthesis via de novo pathway.</text>
</comment>
<evidence type="ECO:0000259" key="7">
    <source>
        <dbReference type="Pfam" id="PF01180"/>
    </source>
</evidence>
<protein>
    <submittedName>
        <fullName evidence="8">Dihydroorotate dehydrogenase family protein</fullName>
    </submittedName>
</protein>
<keyword evidence="3" id="KW-0285">Flavoprotein</keyword>
<evidence type="ECO:0000256" key="1">
    <source>
        <dbReference type="ARBA" id="ARBA00001917"/>
    </source>
</evidence>
<dbReference type="SUPFAM" id="SSF51395">
    <property type="entry name" value="FMN-linked oxidoreductases"/>
    <property type="match status" value="1"/>
</dbReference>
<dbReference type="InterPro" id="IPR013785">
    <property type="entry name" value="Aldolase_TIM"/>
</dbReference>
<evidence type="ECO:0000313" key="9">
    <source>
        <dbReference type="Proteomes" id="UP000008495"/>
    </source>
</evidence>
<accession>K6ULS9</accession>
<keyword evidence="6" id="KW-0560">Oxidoreductase</keyword>
<keyword evidence="4" id="KW-0288">FMN</keyword>
<dbReference type="AlphaFoldDB" id="K6ULS9"/>
<gene>
    <name evidence="8" type="ORF">AUCHE_05_04280</name>
</gene>
<dbReference type="Pfam" id="PF01180">
    <property type="entry name" value="DHO_dh"/>
    <property type="match status" value="1"/>
</dbReference>
<name>K6ULS9_9MICO</name>
<evidence type="ECO:0000256" key="4">
    <source>
        <dbReference type="ARBA" id="ARBA00022643"/>
    </source>
</evidence>
<dbReference type="PIRSF" id="PIRSF000164">
    <property type="entry name" value="DHO_oxidase"/>
    <property type="match status" value="1"/>
</dbReference>
<dbReference type="Proteomes" id="UP000008495">
    <property type="component" value="Unassembled WGS sequence"/>
</dbReference>
<dbReference type="GO" id="GO:0044205">
    <property type="term" value="P:'de novo' UMP biosynthetic process"/>
    <property type="evidence" value="ECO:0007669"/>
    <property type="project" value="UniProtKB-UniPathway"/>
</dbReference>
<dbReference type="GO" id="GO:0006207">
    <property type="term" value="P:'de novo' pyrimidine nucleobase biosynthetic process"/>
    <property type="evidence" value="ECO:0007669"/>
    <property type="project" value="TreeGrafter"/>
</dbReference>
<keyword evidence="9" id="KW-1185">Reference proteome</keyword>
<organism evidence="8 9">
    <name type="scientific">Austwickia chelonae NBRC 105200</name>
    <dbReference type="NCBI Taxonomy" id="1184607"/>
    <lineage>
        <taxon>Bacteria</taxon>
        <taxon>Bacillati</taxon>
        <taxon>Actinomycetota</taxon>
        <taxon>Actinomycetes</taxon>
        <taxon>Micrococcales</taxon>
        <taxon>Dermatophilaceae</taxon>
        <taxon>Austwickia</taxon>
    </lineage>
</organism>
<dbReference type="STRING" id="100225.SAMN05421595_1353"/>
<evidence type="ECO:0000256" key="2">
    <source>
        <dbReference type="ARBA" id="ARBA00004725"/>
    </source>
</evidence>